<dbReference type="PROSITE" id="PS50075">
    <property type="entry name" value="CARRIER"/>
    <property type="match status" value="3"/>
</dbReference>
<evidence type="ECO:0000256" key="1">
    <source>
        <dbReference type="ARBA" id="ARBA00022450"/>
    </source>
</evidence>
<evidence type="ECO:0000259" key="7">
    <source>
        <dbReference type="PROSITE" id="PS50075"/>
    </source>
</evidence>
<dbReference type="PANTHER" id="PTHR45527">
    <property type="entry name" value="NONRIBOSOMAL PEPTIDE SYNTHETASE"/>
    <property type="match status" value="1"/>
</dbReference>
<dbReference type="EMBL" id="CP086355">
    <property type="protein sequence ID" value="UNI16432.1"/>
    <property type="molecule type" value="Genomic_DNA"/>
</dbReference>
<dbReference type="InterPro" id="IPR006162">
    <property type="entry name" value="Ppantetheine_attach_site"/>
</dbReference>
<dbReference type="InterPro" id="IPR020845">
    <property type="entry name" value="AMP-binding_CS"/>
</dbReference>
<feature type="domain" description="Carrier" evidence="7">
    <location>
        <begin position="1578"/>
        <end position="1654"/>
    </location>
</feature>
<dbReference type="InterPro" id="IPR042099">
    <property type="entry name" value="ANL_N_sf"/>
</dbReference>
<feature type="compositionally biased region" description="Polar residues" evidence="6">
    <location>
        <begin position="3038"/>
        <end position="3048"/>
    </location>
</feature>
<dbReference type="GO" id="GO:0043041">
    <property type="term" value="P:amino acid activation for nonribosomal peptide biosynthetic process"/>
    <property type="evidence" value="ECO:0007669"/>
    <property type="project" value="TreeGrafter"/>
</dbReference>
<dbReference type="Pfam" id="PF00501">
    <property type="entry name" value="AMP-binding"/>
    <property type="match status" value="4"/>
</dbReference>
<dbReference type="GO" id="GO:0005737">
    <property type="term" value="C:cytoplasm"/>
    <property type="evidence" value="ECO:0007669"/>
    <property type="project" value="TreeGrafter"/>
</dbReference>
<dbReference type="GO" id="GO:0044550">
    <property type="term" value="P:secondary metabolite biosynthetic process"/>
    <property type="evidence" value="ECO:0007669"/>
    <property type="project" value="TreeGrafter"/>
</dbReference>
<dbReference type="FunFam" id="1.10.1200.10:FF:000005">
    <property type="entry name" value="Nonribosomal peptide synthetase 1"/>
    <property type="match status" value="3"/>
</dbReference>
<dbReference type="FunFam" id="3.40.50.12780:FF:000014">
    <property type="entry name" value="Nonribosomal peptide synthetase 1"/>
    <property type="match status" value="1"/>
</dbReference>
<dbReference type="InterPro" id="IPR036736">
    <property type="entry name" value="ACP-like_sf"/>
</dbReference>
<feature type="domain" description="Carrier" evidence="7">
    <location>
        <begin position="466"/>
        <end position="542"/>
    </location>
</feature>
<dbReference type="Proteomes" id="UP000829364">
    <property type="component" value="Chromosome 2"/>
</dbReference>
<dbReference type="CDD" id="cd05918">
    <property type="entry name" value="A_NRPS_SidN3_like"/>
    <property type="match status" value="3"/>
</dbReference>
<dbReference type="Gene3D" id="3.40.50.12780">
    <property type="entry name" value="N-terminal domain of ligase-like"/>
    <property type="match status" value="4"/>
</dbReference>
<dbReference type="SUPFAM" id="SSF56801">
    <property type="entry name" value="Acetyl-CoA synthetase-like"/>
    <property type="match status" value="4"/>
</dbReference>
<comment type="similarity">
    <text evidence="4">Belongs to the NRP synthetase family.</text>
</comment>
<dbReference type="NCBIfam" id="NF003417">
    <property type="entry name" value="PRK04813.1"/>
    <property type="match status" value="4"/>
</dbReference>
<dbReference type="CDD" id="cd19545">
    <property type="entry name" value="FUM14_C_NRPS-like"/>
    <property type="match status" value="3"/>
</dbReference>
<proteinExistence type="inferred from homology"/>
<keyword evidence="3" id="KW-0436">Ligase</keyword>
<dbReference type="InterPro" id="IPR020806">
    <property type="entry name" value="PKS_PP-bd"/>
</dbReference>
<dbReference type="InterPro" id="IPR010071">
    <property type="entry name" value="AA_adenyl_dom"/>
</dbReference>
<dbReference type="GO" id="GO:0016874">
    <property type="term" value="F:ligase activity"/>
    <property type="evidence" value="ECO:0007669"/>
    <property type="project" value="UniProtKB-KW"/>
</dbReference>
<dbReference type="InterPro" id="IPR001242">
    <property type="entry name" value="Condensation_dom"/>
</dbReference>
<dbReference type="FunFam" id="3.30.300.30:FF:000015">
    <property type="entry name" value="Nonribosomal peptide synthase SidD"/>
    <property type="match status" value="3"/>
</dbReference>
<keyword evidence="9" id="KW-1185">Reference proteome</keyword>
<dbReference type="GeneID" id="72064824"/>
<dbReference type="InterPro" id="IPR045851">
    <property type="entry name" value="AMP-bd_C_sf"/>
</dbReference>
<keyword evidence="1" id="KW-0596">Phosphopantetheine</keyword>
<dbReference type="Gene3D" id="3.30.559.30">
    <property type="entry name" value="Nonribosomal peptide synthetase, condensation domain"/>
    <property type="match status" value="3"/>
</dbReference>
<evidence type="ECO:0000256" key="3">
    <source>
        <dbReference type="ARBA" id="ARBA00022598"/>
    </source>
</evidence>
<dbReference type="Pfam" id="PF00550">
    <property type="entry name" value="PP-binding"/>
    <property type="match status" value="3"/>
</dbReference>
<dbReference type="KEGG" id="ptkz:JDV02_002864"/>
<feature type="region of interest" description="Disordered" evidence="6">
    <location>
        <begin position="3016"/>
        <end position="3048"/>
    </location>
</feature>
<dbReference type="OrthoDB" id="416786at2759"/>
<sequence>MLVTPYTATKMSQETTGTVEFVVEITLDFLLSLHLPSDASTKLQGRATPRTAAYCLFTSGTTGTPKGVVIEHEALSSTCTNQGNLLGFGTHTRALQFSAHGFDANMIETICTLMFGGCVCIPTEHERMNNLPKSIRDMEINFAGFTPSFALLIQPDEVPTLKTLIVGGEAITRKCVEQWWGQVDLFNGYGPTECAVIVSSHRIRSIQDAVDSILGYNTSSIGWLVEADGETLTPPGCVGEIYAQGPSLARGYLCDPEKTANAFIDNAPFLIKYDTGKDNTGFAKRAYRTGDLARRMPDGNLQYVSRVNDRQAKLNGQRLELGEIQHQVKAMASLQSSKTSQTAVVIVPKGGSDGANTALPRDVLVAFIREAGESGDPPTGVHVLSPNPAFGARVSDLASDLLTALPQYMIPSLYIPLSNFPLTLSDKVDNRKLVELVSTMSEAGIGTYSLQGHEAAGALSTERKRAATTPMELELRGIWASVLGKAPESIMADDNFLRLGGDSIAAMRLVSAARRRHITLTVADIFRDPRLSQHATMAIRDAQHRQEIPAFSLLPRDVTIESLTAAIQQQCDDVTDMSQAEDAYPCTALQEAVMASSVKQKGSYIARNVLRVPPSLDFDQLRQAWSSVVQSHPILRTRIVQAASSTIQVVLKESLAWQSDENIDLDTYLSGDSRSLIGYGTPLMRFAVVGAASGAEHEATRYLAITMHHAIYDGWSLPVILSDVEKAYNGATVSRGLPYAAFVNYLSDANGAASDVYWKSETDGAKVTDFPRLASGSRSARKNQSHTQSADSSIDFKFPLARAKESDITIATILRAAWAFVLSRYTDSDDVIFGATLSGRNAPLGGVDGMIGPTIATVPVRVRIDRSQSQHQFLSQLQQQGVNMIQFEQKGLQNIARISSDAREATRFRTLMVIQTSGNSADLLGMTNVTQALNEGFYTHPFILECVPEPQDNSVQVTARYSAAYTSEDEVRTVLHQFEQVVSQFSTAVELSDYTVDSINMTSSYDLSRIQALNSEIPATQNSLVHDLISSQARSQGSAEAICAWDGSFTYAQIDEASTRLAHHLLSLGVGIGPDTFVPFCIEKSAWAIISMVAIMKAGAAFVPLDPSHPVERRRTVCQLANARLLLVSPSTSKACQGIAESCVTVSQALVDRLSAPHSLLPSETKPVNAVYAMFTSGSTGVPKGVVIEHRSLSTAAPAFAESLDLNSSSRVMQFCSYAFDASLIETLVTLTQGGCVCVPSDSSRVNDLANAMNGMKVNWTLLTPSVGRLISPKLVPGLKTVVLGGEPVRTDNVETWHNGGDGPEKAKLILAYGPTETCIVCSSYMVRDHSDSPMIIGQAIGTTFWIADAHDHNRLTPWGCVGELLIQGPLLARHYLGDPIKTSASFIEGPAWLPDQGPGVSRRVYKTGDLVRYNSEGLLECLGRKDMQVKLRGLRIELNEVEHQLRTQCAEADQVVADVVSMSDDPKDSLLVAFVGLKDTSLLLNEAQITQALEIHGQSALLPITTDMRTSFAALVESLGQKLPRYMIPTLFMPFKQIPRVLSGKTDRALLRKITKELSEDALALHSLAVADREKREPSTPMERELHSLWVDVLGVAADRIGADDSFLQLGGDSVAAMRLISAARGRGLELSVAMVFDTPQLSSMAASLDKLAEEGEPALTGDVGHPVPLSLLKSSIPTEILLADASKVCHLDDTVAIQDAYPCTPLQEGLMALTEKQPGAYVMQTVFRLPRTIDLDRFKQAFQVVEASADALRTRIVSLGEKDFVQIVVSQPQAWHHGIDVESYLQQDKCDPMGFGTPLCRFALIEDQSSGHVYFVWTMHHAIYDGWSMRLMLEAFHRAYNNNITFSQELIERQQMAPYSSFIRYTQTMVSEDSERWWAAHLDNAAATPFPRTSQGRKRSDQGENWRQILSFATSESFNSLGVTKAALVRAAWALVIARHADSDDVVFGSTVSGRTAPVQGLEHIIGPAIATVPVRIKIDRSRPIKDYLREVQSQTNAMIPYEQVGLQNIAKISEAARDACNFQSLFVVHPPRLTKLQGNDLGDSLLDIQPTSDSLSVDGGQFFTNPLVFQCHLGDGNKVDITITYDTGLLSESEAANMGWQFESVVQQLAGIGTFLEPSPPKLLCNVNPLSAHDFEQLSSWNNDAMPEIVDSCIHTLFERQVALRPDATAVSAWDGVLTYAELDKAANRLAHYLVASYKFELGTLIPICFEKSVWVMVAMMGINKAGGAWVTLDPSHPEKRHRAILAQTQSPVILTSSRQFKYVSGLHQNAIRLSSDLDETLLREGTTGSTGPETRVTANHPVYVLFTSGSTGVPKGMIMRHGGVSTAMVAIAKRLGMSPAVRILQFAAYVFDLCIGETLLPLVSGACICIPSEDTRKDSLTQFVSEQRINWMFLTPSFARVISPDDVPGVELLLLAGEPVTKDLLDTWVGRVRLFNGWGPSETCLFSSLKEFTPSEQKPSPLNIGSPIGGRCWIIDPNNPTHLAPIGCVGEVMIHGPTITKGYLDDPVRTSAAIVTELPNWAPTESIHEQRFFKSGDLAYYNPDGTMEFVSRKDTQVKIRGFRIELSEIEHHIRTQLPASSELAVSVFNQPGKAAALAVYFSLSGQTYTVASRDESLRDLTDKLLLPITTELRQLISGVISTLSISLPPYMIPTIFVPMSRMVTVTATKLDRTTLANLSQVITGEALAAYSLQDIDNSHKAAPETATELALQRLWATVLGLENPANIGRDDSFLRLGGDSIAAIRLVTLARKENILLSVRDIFQDPRLHSVAAKADELSNSSSGTLKTGAVPAFSLVPNETRDSLLRDAMQLMNVERDAIEDAYPCTPLQEGLMALAQKKTQSYTTRNVLKLPAHFDVPRFQRAWEMTVEKCDTLRTRVVVCRGELLQVVLREPLTWLGQQHIAPGQTQLEAFIEREKNEKITHGRPLSRQGIIRDGKDTFFVWTVHHSVYDGWCLPHIFNMLVRFYQDETPDLVREEQRFFKNYVRYILDASVEESRNFWKRELDLPGRKLEHYPTPNKSDGTSSNRHEVIKQSISSPSKGTSDVTTSTLLRAAWALVLSQWCQSRDVVFGTVVSGRNAPVDGIDSLLGPTLATLPIALHVPERSESASIASFLGRVQAQSNAMIAYEHFGVQNIARLSATAAEACDFQNLLVIQPAHQFSNALGIEVVHTIEDHGGYHVYPLVMECLLHEDETITLQTTFDPSVISGFHAGAIAKQFSTAISQLSLLSGSMPLDSVSLFTAEDLAQIESWTEISDTSMQVCETDVATEFSKVALANPGVEAVFSISDTNDPSTKLSWTYEALDEASTRLAQYLVSVVNIGRGSKVPLCFEHTAWYVVAMLAVLKAGAAFVPLDPKHPKERILDVVTQLDTSVMLYCGHRTVNPGGAGNKGLDFYKVGSACVSQ</sequence>
<dbReference type="SMART" id="SM00823">
    <property type="entry name" value="PKS_PP"/>
    <property type="match status" value="3"/>
</dbReference>
<organism evidence="8 9">
    <name type="scientific">Purpureocillium takamizusanense</name>
    <dbReference type="NCBI Taxonomy" id="2060973"/>
    <lineage>
        <taxon>Eukaryota</taxon>
        <taxon>Fungi</taxon>
        <taxon>Dikarya</taxon>
        <taxon>Ascomycota</taxon>
        <taxon>Pezizomycotina</taxon>
        <taxon>Sordariomycetes</taxon>
        <taxon>Hypocreomycetidae</taxon>
        <taxon>Hypocreales</taxon>
        <taxon>Ophiocordycipitaceae</taxon>
        <taxon>Purpureocillium</taxon>
    </lineage>
</organism>
<dbReference type="Gene3D" id="3.30.300.30">
    <property type="match status" value="3"/>
</dbReference>
<keyword evidence="2" id="KW-0597">Phosphoprotein</keyword>
<dbReference type="Pfam" id="PF00668">
    <property type="entry name" value="Condensation"/>
    <property type="match status" value="3"/>
</dbReference>
<dbReference type="Gene3D" id="1.10.1200.10">
    <property type="entry name" value="ACP-like"/>
    <property type="match status" value="3"/>
</dbReference>
<dbReference type="SUPFAM" id="SSF52777">
    <property type="entry name" value="CoA-dependent acyltransferases"/>
    <property type="match status" value="6"/>
</dbReference>
<evidence type="ECO:0000256" key="5">
    <source>
        <dbReference type="SAM" id="Coils"/>
    </source>
</evidence>
<dbReference type="NCBIfam" id="TIGR01733">
    <property type="entry name" value="AA-adenyl-dom"/>
    <property type="match status" value="2"/>
</dbReference>
<accession>A0A9Q8QCT4</accession>
<evidence type="ECO:0000256" key="2">
    <source>
        <dbReference type="ARBA" id="ARBA00022553"/>
    </source>
</evidence>
<dbReference type="InterPro" id="IPR023213">
    <property type="entry name" value="CAT-like_dom_sf"/>
</dbReference>
<dbReference type="SUPFAM" id="SSF47336">
    <property type="entry name" value="ACP-like"/>
    <property type="match status" value="3"/>
</dbReference>
<feature type="domain" description="Carrier" evidence="7">
    <location>
        <begin position="2706"/>
        <end position="2783"/>
    </location>
</feature>
<name>A0A9Q8QCT4_9HYPO</name>
<dbReference type="RefSeq" id="XP_047839913.1">
    <property type="nucleotide sequence ID" value="XM_047983941.1"/>
</dbReference>
<dbReference type="InterPro" id="IPR000873">
    <property type="entry name" value="AMP-dep_synth/lig_dom"/>
</dbReference>
<dbReference type="PANTHER" id="PTHR45527:SF16">
    <property type="entry name" value="NONRIBOSOMAL PEPTIDE SYNTHASE ATNA-RELATED"/>
    <property type="match status" value="1"/>
</dbReference>
<dbReference type="GO" id="GO:0031177">
    <property type="term" value="F:phosphopantetheine binding"/>
    <property type="evidence" value="ECO:0007669"/>
    <property type="project" value="InterPro"/>
</dbReference>
<dbReference type="Gene3D" id="3.30.559.10">
    <property type="entry name" value="Chloramphenicol acetyltransferase-like domain"/>
    <property type="match status" value="3"/>
</dbReference>
<dbReference type="FunFam" id="3.30.559.30:FF:000003">
    <property type="entry name" value="Nonribosomal peptide synthase SidD"/>
    <property type="match status" value="3"/>
</dbReference>
<evidence type="ECO:0000256" key="6">
    <source>
        <dbReference type="SAM" id="MobiDB-lite"/>
    </source>
</evidence>
<dbReference type="InterPro" id="IPR009081">
    <property type="entry name" value="PP-bd_ACP"/>
</dbReference>
<feature type="coiled-coil region" evidence="5">
    <location>
        <begin position="1425"/>
        <end position="1452"/>
    </location>
</feature>
<evidence type="ECO:0000256" key="4">
    <source>
        <dbReference type="ARBA" id="ARBA00029454"/>
    </source>
</evidence>
<protein>
    <submittedName>
        <fullName evidence="8">NRPS</fullName>
    </submittedName>
</protein>
<gene>
    <name evidence="8" type="ORF">JDV02_002864</name>
</gene>
<dbReference type="PROSITE" id="PS00012">
    <property type="entry name" value="PHOSPHOPANTETHEINE"/>
    <property type="match status" value="3"/>
</dbReference>
<evidence type="ECO:0000313" key="8">
    <source>
        <dbReference type="EMBL" id="UNI16432.1"/>
    </source>
</evidence>
<reference evidence="8" key="1">
    <citation type="submission" date="2021-11" db="EMBL/GenBank/DDBJ databases">
        <title>Purpureocillium_takamizusanense_genome.</title>
        <authorList>
            <person name="Nguyen N.-H."/>
        </authorList>
    </citation>
    <scope>NUCLEOTIDE SEQUENCE</scope>
    <source>
        <strain evidence="8">PT3</strain>
    </source>
</reference>
<keyword evidence="5" id="KW-0175">Coiled coil</keyword>
<dbReference type="PROSITE" id="PS00455">
    <property type="entry name" value="AMP_BINDING"/>
    <property type="match status" value="1"/>
</dbReference>
<evidence type="ECO:0000313" key="9">
    <source>
        <dbReference type="Proteomes" id="UP000829364"/>
    </source>
</evidence>